<organism evidence="3 4">
    <name type="scientific">Catonella massiliensis</name>
    <dbReference type="NCBI Taxonomy" id="2799636"/>
    <lineage>
        <taxon>Bacteria</taxon>
        <taxon>Bacillati</taxon>
        <taxon>Bacillota</taxon>
        <taxon>Clostridia</taxon>
        <taxon>Lachnospirales</taxon>
        <taxon>Lachnospiraceae</taxon>
        <taxon>Catonella</taxon>
    </lineage>
</organism>
<dbReference type="EMBL" id="JAEPRJ010000001">
    <property type="protein sequence ID" value="MBK5897352.1"/>
    <property type="molecule type" value="Genomic_DNA"/>
</dbReference>
<proteinExistence type="predicted"/>
<gene>
    <name evidence="3" type="ORF">JJN12_06045</name>
</gene>
<dbReference type="InterPro" id="IPR043759">
    <property type="entry name" value="DUF5704"/>
</dbReference>
<evidence type="ECO:0000313" key="3">
    <source>
        <dbReference type="EMBL" id="MBK5897352.1"/>
    </source>
</evidence>
<dbReference type="Proteomes" id="UP000604730">
    <property type="component" value="Unassembled WGS sequence"/>
</dbReference>
<accession>A0ABS1IZP4</accession>
<dbReference type="Pfam" id="PF18964">
    <property type="entry name" value="DUF5704"/>
    <property type="match status" value="1"/>
</dbReference>
<evidence type="ECO:0000256" key="1">
    <source>
        <dbReference type="SAM" id="MobiDB-lite"/>
    </source>
</evidence>
<evidence type="ECO:0000259" key="2">
    <source>
        <dbReference type="Pfam" id="PF18964"/>
    </source>
</evidence>
<name>A0ABS1IZP4_9FIRM</name>
<reference evidence="3 4" key="1">
    <citation type="submission" date="2021-01" db="EMBL/GenBank/DDBJ databases">
        <title>Isolation and description of Catonella massiliensis sp. nov., a novel Catonella species, isolated from a stable periodontitis subject.</title>
        <authorList>
            <person name="Antezack A."/>
            <person name="Boxberger M."/>
            <person name="La Scola B."/>
            <person name="Monnet-Corti V."/>
        </authorList>
    </citation>
    <scope>NUCLEOTIDE SEQUENCE [LARGE SCALE GENOMIC DNA]</scope>
    <source>
        <strain evidence="3 4">Marseille-Q4567</strain>
    </source>
</reference>
<keyword evidence="4" id="KW-1185">Reference proteome</keyword>
<feature type="region of interest" description="Disordered" evidence="1">
    <location>
        <begin position="381"/>
        <end position="401"/>
    </location>
</feature>
<protein>
    <recommendedName>
        <fullName evidence="2">DUF5704 domain-containing protein</fullName>
    </recommendedName>
</protein>
<feature type="domain" description="DUF5704" evidence="2">
    <location>
        <begin position="408"/>
        <end position="578"/>
    </location>
</feature>
<evidence type="ECO:0000313" key="4">
    <source>
        <dbReference type="Proteomes" id="UP000604730"/>
    </source>
</evidence>
<sequence>MNRRGKACFLFLILTIILTFTSVSLVKSAVSFEVNPENGDIIWYSSAISARTGTRWQPKGYFISLEPSDKKDVGYPLRKKSPIITLYTNNETVKTEKQKSSLGLSKVKNSISGKYIKDQIMSNKTFYSELIKKYRNGDKKLYIDTVFETYELVNDAYTRKKVIDAFRKKNKADFEKPNGKYIYVDGHKYEYDSERDEVKKIRKNDLTDIDKIQGAEGWSEETKKQWLSDKYYNYAINYEIYSNVLVKYVDKKGKPLWDEELTDKNNASGSKMLNISSKDLSNPHYAYHRDEKDKELTQSEEKKYFGDEVTIRLPKEIVVTRNKKKVKYKLISSEYREASTPNVPENIKIGNEASQQKVVLGNEKSVVVGVYEGPPPTVYEKEEEISGEIGTPEPKGVIGSGTMGNSPFDIEKGIPVSEYYFKNVVTENYLLKYRFKRKTGEKLIDVRSYINWHLHWTTGKGKKRKRHSKVKRVDYLTTVQRKYSYWYIDSLLVYTLDGAVLVNAAIPDTGSMMMPKEPVTPKVEYITGLSFDEHVKPPLESLTSVHLGDKSAKGRTIPPYNPSSAVESHIGDLMVKNDRLVIDDELIMDDKEVRKSAPKPVKPATKGKNISDKVLYEDGKTIDTQVQNGIYESSGQVFYTLSDSVNPEGETSLVFDIDDVNPVKVHTPVVCDYSIEDARKWCQLIKPDKSLYQLVLEKDFGIDIKTVGNHLDIKGYGERDYSKYTLKKEVVFPFEVEVDGKTYFANEPITVSGNTVFHLPMTVNEGKYIVVVRAYALNHISNSDAEEYANLSYKNYIAENKINVEVSGRLIDFTLLDVKNTSMWEGRNKQFVFGKGVRLYNLPLIKGDNPKFTNEGAFKKGYAVSFEMTTIGNYIGEAYGIRMDFDFYVIDTKAGSRIPVDIYYEEVSGKDNKKLGLIKVGGKRDNSNIHFTKVGDRDIGLYRYDKALLPKQLLAAGSNMNLQRWRGEYSLPERIYVCKKGFNLEGYMKKHSFIYFDEDFWIKSGYLTVLADISTLKDGKKVLSYINSDNEKDGFFNNWRYETFGRRKKDINGDEIKFLHGDLFVFDLSKKIWQERRTKVKKVY</sequence>
<comment type="caution">
    <text evidence="3">The sequence shown here is derived from an EMBL/GenBank/DDBJ whole genome shotgun (WGS) entry which is preliminary data.</text>
</comment>
<dbReference type="RefSeq" id="WP_208428842.1">
    <property type="nucleotide sequence ID" value="NZ_JAEPRJ010000001.1"/>
</dbReference>